<dbReference type="AlphaFoldDB" id="A0AA43RJQ0"/>
<reference evidence="2" key="1">
    <citation type="submission" date="2023-07" db="EMBL/GenBank/DDBJ databases">
        <title>Between Cages and Wild: Unraveling the Impact of Captivity on Animal Microbiomes and Antimicrobial Resistance.</title>
        <authorList>
            <person name="Schmartz G.P."/>
            <person name="Rehner J."/>
            <person name="Schuff M.J."/>
            <person name="Becker S.L."/>
            <person name="Kravczyk M."/>
            <person name="Gurevich A."/>
            <person name="Francke R."/>
            <person name="Mueller R."/>
            <person name="Keller V."/>
            <person name="Keller A."/>
        </authorList>
    </citation>
    <scope>NUCLEOTIDE SEQUENCE</scope>
    <source>
        <strain evidence="2">S12M_St_49</strain>
    </source>
</reference>
<protein>
    <submittedName>
        <fullName evidence="2">Uncharacterized protein</fullName>
    </submittedName>
</protein>
<evidence type="ECO:0000313" key="3">
    <source>
        <dbReference type="Proteomes" id="UP001168575"/>
    </source>
</evidence>
<feature type="chain" id="PRO_5041425166" evidence="1">
    <location>
        <begin position="28"/>
        <end position="473"/>
    </location>
</feature>
<evidence type="ECO:0000256" key="1">
    <source>
        <dbReference type="SAM" id="SignalP"/>
    </source>
</evidence>
<comment type="caution">
    <text evidence="2">The sequence shown here is derived from an EMBL/GenBank/DDBJ whole genome shotgun (WGS) entry which is preliminary data.</text>
</comment>
<accession>A0AA43RJQ0</accession>
<proteinExistence type="predicted"/>
<sequence>MKKHFKSLKRYAALWLSIAMLVGSVYINSDENSLATENVGGVAEDSLDDAIQQPQHDENTEADGSDTVKTVRATASDLLDEVEDGEVIDDTSTDSNAVIDGEGEDATESDAILDVDIATLPNALLSTATSSNVVNPNAASFLRLDSSITGSIATPSDFAIGKAGTKTMKIAYLFDFQDIAEGDRSSIGAEIVIPKGFDVDESTIETDSNWTTTVTTNDDGDNLIIFKNIGNLTTLRQTLVIVQDAQYLINHLSERHIYNFQSKFYNNYGNENQALVVRNEGDEATDSFTFEADNTTPTWTVDPVCNNETWKPKDIFGTNYKVDKINEFNNSAGEDFITGKLNKDNNGACASFCYDNKYLIVKFKKTLGYIADDTIFRFMTEVLPIYTYNGKQYYGIIVNYTDVNGNTIHICNDSISNNIEKYNAFQVFDGEYSLQAADIANQYTGDNIKQFATYNGSTISDILYNEGTFEIKV</sequence>
<gene>
    <name evidence="2" type="ORF">Q3982_09995</name>
</gene>
<feature type="signal peptide" evidence="1">
    <location>
        <begin position="1"/>
        <end position="27"/>
    </location>
</feature>
<evidence type="ECO:0000313" key="2">
    <source>
        <dbReference type="EMBL" id="MDO4842995.1"/>
    </source>
</evidence>
<keyword evidence="1" id="KW-0732">Signal</keyword>
<dbReference type="Proteomes" id="UP001168575">
    <property type="component" value="Unassembled WGS sequence"/>
</dbReference>
<organism evidence="2 3">
    <name type="scientific">Phoenicibacter congonensis</name>
    <dbReference type="NCBI Taxonomy" id="1944646"/>
    <lineage>
        <taxon>Bacteria</taxon>
        <taxon>Bacillati</taxon>
        <taxon>Actinomycetota</taxon>
        <taxon>Coriobacteriia</taxon>
        <taxon>Eggerthellales</taxon>
        <taxon>Eggerthellaceae</taxon>
        <taxon>Phoenicibacter</taxon>
    </lineage>
</organism>
<name>A0AA43RJQ0_9ACTN</name>
<dbReference type="EMBL" id="JAUMVS010000409">
    <property type="protein sequence ID" value="MDO4842995.1"/>
    <property type="molecule type" value="Genomic_DNA"/>
</dbReference>
<feature type="non-terminal residue" evidence="2">
    <location>
        <position position="473"/>
    </location>
</feature>
<keyword evidence="3" id="KW-1185">Reference proteome</keyword>